<feature type="region of interest" description="Disordered" evidence="4">
    <location>
        <begin position="482"/>
        <end position="526"/>
    </location>
</feature>
<dbReference type="CDD" id="cd19410">
    <property type="entry name" value="HK9-like_sensor"/>
    <property type="match status" value="1"/>
</dbReference>
<keyword evidence="3" id="KW-0807">Transducer</keyword>
<dbReference type="AlphaFoldDB" id="A0A934S115"/>
<dbReference type="EMBL" id="JAENIL010000032">
    <property type="protein sequence ID" value="MBK1878611.1"/>
    <property type="molecule type" value="Genomic_DNA"/>
</dbReference>
<evidence type="ECO:0000256" key="4">
    <source>
        <dbReference type="SAM" id="MobiDB-lite"/>
    </source>
</evidence>
<name>A0A934S115_9BACT</name>
<evidence type="ECO:0000313" key="8">
    <source>
        <dbReference type="Proteomes" id="UP000617628"/>
    </source>
</evidence>
<dbReference type="PRINTS" id="PR00260">
    <property type="entry name" value="CHEMTRNSDUCR"/>
</dbReference>
<feature type="transmembrane region" description="Helical" evidence="5">
    <location>
        <begin position="193"/>
        <end position="212"/>
    </location>
</feature>
<keyword evidence="5" id="KW-0472">Membrane</keyword>
<keyword evidence="1" id="KW-0145">Chemotaxis</keyword>
<dbReference type="InterPro" id="IPR004090">
    <property type="entry name" value="Chemotax_Me-accpt_rcpt"/>
</dbReference>
<evidence type="ECO:0000259" key="6">
    <source>
        <dbReference type="PROSITE" id="PS50111"/>
    </source>
</evidence>
<dbReference type="GO" id="GO:0004888">
    <property type="term" value="F:transmembrane signaling receptor activity"/>
    <property type="evidence" value="ECO:0007669"/>
    <property type="project" value="InterPro"/>
</dbReference>
<dbReference type="GO" id="GO:0007165">
    <property type="term" value="P:signal transduction"/>
    <property type="evidence" value="ECO:0007669"/>
    <property type="project" value="UniProtKB-KW"/>
</dbReference>
<dbReference type="SUPFAM" id="SSF58104">
    <property type="entry name" value="Methyl-accepting chemotaxis protein (MCP) signaling domain"/>
    <property type="match status" value="1"/>
</dbReference>
<gene>
    <name evidence="7" type="ORF">JIN87_17150</name>
</gene>
<comment type="similarity">
    <text evidence="2">Belongs to the methyl-accepting chemotaxis (MCP) protein family.</text>
</comment>
<dbReference type="PROSITE" id="PS50111">
    <property type="entry name" value="CHEMOTAXIS_TRANSDUC_2"/>
    <property type="match status" value="1"/>
</dbReference>
<dbReference type="PANTHER" id="PTHR43531:SF11">
    <property type="entry name" value="METHYL-ACCEPTING CHEMOTAXIS PROTEIN 3"/>
    <property type="match status" value="1"/>
</dbReference>
<protein>
    <submittedName>
        <fullName evidence="7">CHASE3 domain-containing protein</fullName>
    </submittedName>
</protein>
<feature type="transmembrane region" description="Helical" evidence="5">
    <location>
        <begin position="12"/>
        <end position="34"/>
    </location>
</feature>
<dbReference type="InterPro" id="IPR004089">
    <property type="entry name" value="MCPsignal_dom"/>
</dbReference>
<organism evidence="7 8">
    <name type="scientific">Pelagicoccus mobilis</name>
    <dbReference type="NCBI Taxonomy" id="415221"/>
    <lineage>
        <taxon>Bacteria</taxon>
        <taxon>Pseudomonadati</taxon>
        <taxon>Verrucomicrobiota</taxon>
        <taxon>Opitutia</taxon>
        <taxon>Puniceicoccales</taxon>
        <taxon>Pelagicoccaceae</taxon>
        <taxon>Pelagicoccus</taxon>
    </lineage>
</organism>
<dbReference type="Gene3D" id="1.10.287.950">
    <property type="entry name" value="Methyl-accepting chemotaxis protein"/>
    <property type="match status" value="1"/>
</dbReference>
<dbReference type="PANTHER" id="PTHR43531">
    <property type="entry name" value="PROTEIN ICFG"/>
    <property type="match status" value="1"/>
</dbReference>
<keyword evidence="5" id="KW-0812">Transmembrane</keyword>
<dbReference type="RefSeq" id="WP_200356823.1">
    <property type="nucleotide sequence ID" value="NZ_JAENIL010000032.1"/>
</dbReference>
<dbReference type="Pfam" id="PF00015">
    <property type="entry name" value="MCPsignal"/>
    <property type="match status" value="1"/>
</dbReference>
<dbReference type="Proteomes" id="UP000617628">
    <property type="component" value="Unassembled WGS sequence"/>
</dbReference>
<feature type="domain" description="Methyl-accepting transducer" evidence="6">
    <location>
        <begin position="230"/>
        <end position="459"/>
    </location>
</feature>
<evidence type="ECO:0000256" key="1">
    <source>
        <dbReference type="ARBA" id="ARBA00022500"/>
    </source>
</evidence>
<evidence type="ECO:0000256" key="2">
    <source>
        <dbReference type="ARBA" id="ARBA00029447"/>
    </source>
</evidence>
<accession>A0A934S115</accession>
<dbReference type="Pfam" id="PF05227">
    <property type="entry name" value="CHASE3"/>
    <property type="match status" value="1"/>
</dbReference>
<proteinExistence type="inferred from homology"/>
<dbReference type="InterPro" id="IPR007891">
    <property type="entry name" value="CHASE3"/>
</dbReference>
<reference evidence="7" key="1">
    <citation type="submission" date="2021-01" db="EMBL/GenBank/DDBJ databases">
        <title>Modified the classification status of verrucomicrobia.</title>
        <authorList>
            <person name="Feng X."/>
        </authorList>
    </citation>
    <scope>NUCLEOTIDE SEQUENCE</scope>
    <source>
        <strain evidence="7">KCTC 13126</strain>
    </source>
</reference>
<dbReference type="GO" id="GO:0006935">
    <property type="term" value="P:chemotaxis"/>
    <property type="evidence" value="ECO:0007669"/>
    <property type="project" value="UniProtKB-KW"/>
</dbReference>
<keyword evidence="8" id="KW-1185">Reference proteome</keyword>
<evidence type="ECO:0000313" key="7">
    <source>
        <dbReference type="EMBL" id="MBK1878611.1"/>
    </source>
</evidence>
<feature type="compositionally biased region" description="Low complexity" evidence="4">
    <location>
        <begin position="482"/>
        <end position="496"/>
    </location>
</feature>
<keyword evidence="5" id="KW-1133">Transmembrane helix</keyword>
<evidence type="ECO:0000256" key="5">
    <source>
        <dbReference type="SAM" id="Phobius"/>
    </source>
</evidence>
<dbReference type="SMART" id="SM00283">
    <property type="entry name" value="MA"/>
    <property type="match status" value="1"/>
</dbReference>
<comment type="caution">
    <text evidence="7">The sequence shown here is derived from an EMBL/GenBank/DDBJ whole genome shotgun (WGS) entry which is preliminary data.</text>
</comment>
<dbReference type="InterPro" id="IPR051310">
    <property type="entry name" value="MCP_chemotaxis"/>
</dbReference>
<evidence type="ECO:0000256" key="3">
    <source>
        <dbReference type="PROSITE-ProRule" id="PRU00284"/>
    </source>
</evidence>
<dbReference type="GO" id="GO:0016020">
    <property type="term" value="C:membrane"/>
    <property type="evidence" value="ECO:0007669"/>
    <property type="project" value="InterPro"/>
</dbReference>
<sequence length="526" mass="56539">MNLNKLTLNGKLLALNAIPVVIFTIVSAIAFVSVSSMKEDSGWVDHTHKVIRHAQNIVGAAVDMETGMRGFLLAGKDEFLEPYHGGKERFSTLVDDLQRTVDDNPTQVQRLDNVRSIINEWQREIVEPMIAFRREVGSSKTMDEVAAVVGEARGKKYFDSFRAEIANFIEMEAELLVVREAALESTVSFTQSATVAGGVGAILAICFVMFFVRRSVVKPIGTIIQGLSSSSEHVANSSNFVSLTSERMSDGTTSQAAGVEEISSALEEMSAMTEKNSSGSIEANDLMKNASQTISRSNAQMEELTKSMKIVSETSDQTSKIVQTIDEIAFQTNILALNAAVEAARAGEAGAGFAVVADEVRSLAMRAAEAARDTGSLIEQSVNSIQQSESIVTETGTSFEGVASQIDQVASLMEQIAESSQEQAQGIRQINSSVREIDGKVQEAAAASEENATSAQEMNTQAVQLKDYAQRLIALVEGADSESVSQRSARAAQSWSPTVQPAKAVGAEPVAVSAQTDSNDFDLWER</sequence>